<evidence type="ECO:0000313" key="3">
    <source>
        <dbReference type="EMBL" id="CAH0103007.1"/>
    </source>
</evidence>
<evidence type="ECO:0000313" key="4">
    <source>
        <dbReference type="Proteomes" id="UP000789390"/>
    </source>
</evidence>
<keyword evidence="4" id="KW-1185">Reference proteome</keyword>
<dbReference type="EMBL" id="CAKKLH010000101">
    <property type="protein sequence ID" value="CAH0103007.1"/>
    <property type="molecule type" value="Genomic_DNA"/>
</dbReference>
<feature type="transmembrane region" description="Helical" evidence="1">
    <location>
        <begin position="140"/>
        <end position="161"/>
    </location>
</feature>
<evidence type="ECO:0000256" key="1">
    <source>
        <dbReference type="SAM" id="Phobius"/>
    </source>
</evidence>
<keyword evidence="1" id="KW-0472">Membrane</keyword>
<dbReference type="PROSITE" id="PS00652">
    <property type="entry name" value="TNFR_NGFR_1"/>
    <property type="match status" value="1"/>
</dbReference>
<sequence>MIDNMSILYSLRSISGLYPQFLCIFLCSILFGVQVITATPSSQLVKVERSLSDFCEQWVTFKDPQTGRCLPCSPCPEDHLTVAKCEFDRDTLCRPLTDLAEHIESVVHSSSSVTLTKKNNTIIIVEQSTVFEHLLGGIEYSPALVAILSLVVFGCILYILLQSLKRCRRNKNQKHGLNDPLQESLLGQEEQDENEKPVLDMDEMLAQRFGRSLVTNVYVP</sequence>
<feature type="domain" description="TNFR-Cys" evidence="2">
    <location>
        <begin position="55"/>
        <end position="93"/>
    </location>
</feature>
<dbReference type="AlphaFoldDB" id="A0A8J2RL89"/>
<proteinExistence type="predicted"/>
<name>A0A8J2RL89_9CRUS</name>
<keyword evidence="1" id="KW-0812">Transmembrane</keyword>
<protein>
    <recommendedName>
        <fullName evidence="2">TNFR-Cys domain-containing protein</fullName>
    </recommendedName>
</protein>
<dbReference type="OrthoDB" id="6126731at2759"/>
<keyword evidence="1" id="KW-1133">Transmembrane helix</keyword>
<feature type="transmembrane region" description="Helical" evidence="1">
    <location>
        <begin position="21"/>
        <end position="39"/>
    </location>
</feature>
<organism evidence="3 4">
    <name type="scientific">Daphnia galeata</name>
    <dbReference type="NCBI Taxonomy" id="27404"/>
    <lineage>
        <taxon>Eukaryota</taxon>
        <taxon>Metazoa</taxon>
        <taxon>Ecdysozoa</taxon>
        <taxon>Arthropoda</taxon>
        <taxon>Crustacea</taxon>
        <taxon>Branchiopoda</taxon>
        <taxon>Diplostraca</taxon>
        <taxon>Cladocera</taxon>
        <taxon>Anomopoda</taxon>
        <taxon>Daphniidae</taxon>
        <taxon>Daphnia</taxon>
    </lineage>
</organism>
<dbReference type="InterPro" id="IPR001368">
    <property type="entry name" value="TNFR/NGFR_Cys_rich_reg"/>
</dbReference>
<accession>A0A8J2RL89</accession>
<reference evidence="3" key="1">
    <citation type="submission" date="2021-11" db="EMBL/GenBank/DDBJ databases">
        <authorList>
            <person name="Schell T."/>
        </authorList>
    </citation>
    <scope>NUCLEOTIDE SEQUENCE</scope>
    <source>
        <strain evidence="3">M5</strain>
    </source>
</reference>
<gene>
    <name evidence="3" type="ORF">DGAL_LOCUS5540</name>
</gene>
<comment type="caution">
    <text evidence="3">The sequence shown here is derived from an EMBL/GenBank/DDBJ whole genome shotgun (WGS) entry which is preliminary data.</text>
</comment>
<evidence type="ECO:0000259" key="2">
    <source>
        <dbReference type="PROSITE" id="PS00652"/>
    </source>
</evidence>
<dbReference type="Proteomes" id="UP000789390">
    <property type="component" value="Unassembled WGS sequence"/>
</dbReference>